<dbReference type="Pfam" id="PF07043">
    <property type="entry name" value="DUF1328"/>
    <property type="match status" value="1"/>
</dbReference>
<name>A0A8J2YLE1_9RHOB</name>
<evidence type="ECO:0000256" key="3">
    <source>
        <dbReference type="ARBA" id="ARBA00022989"/>
    </source>
</evidence>
<comment type="caution">
    <text evidence="6">The sequence shown here is derived from an EMBL/GenBank/DDBJ whole genome shotgun (WGS) entry which is preliminary data.</text>
</comment>
<feature type="transmembrane region" description="Helical" evidence="5">
    <location>
        <begin position="29"/>
        <end position="51"/>
    </location>
</feature>
<comment type="subcellular location">
    <subcellularLocation>
        <location evidence="5">Cell membrane</location>
        <topology evidence="5">Single-pass membrane protein</topology>
    </subcellularLocation>
</comment>
<dbReference type="GO" id="GO:0005886">
    <property type="term" value="C:plasma membrane"/>
    <property type="evidence" value="ECO:0007669"/>
    <property type="project" value="UniProtKB-SubCell"/>
</dbReference>
<dbReference type="PIRSF" id="PIRSF036466">
    <property type="entry name" value="UCP036466"/>
    <property type="match status" value="1"/>
</dbReference>
<keyword evidence="2 5" id="KW-0812">Transmembrane</keyword>
<dbReference type="NCBIfam" id="NF010228">
    <property type="entry name" value="PRK13682.1-3"/>
    <property type="match status" value="1"/>
</dbReference>
<reference evidence="6" key="2">
    <citation type="submission" date="2020-09" db="EMBL/GenBank/DDBJ databases">
        <authorList>
            <person name="Sun Q."/>
            <person name="Sedlacek I."/>
        </authorList>
    </citation>
    <scope>NUCLEOTIDE SEQUENCE</scope>
    <source>
        <strain evidence="6">CCM 7684</strain>
    </source>
</reference>
<gene>
    <name evidence="6" type="ORF">GCM10007276_29640</name>
</gene>
<evidence type="ECO:0000256" key="4">
    <source>
        <dbReference type="ARBA" id="ARBA00023136"/>
    </source>
</evidence>
<dbReference type="HAMAP" id="MF_01361">
    <property type="entry name" value="UPF0391"/>
    <property type="match status" value="1"/>
</dbReference>
<keyword evidence="3 5" id="KW-1133">Transmembrane helix</keyword>
<evidence type="ECO:0000256" key="2">
    <source>
        <dbReference type="ARBA" id="ARBA00022692"/>
    </source>
</evidence>
<proteinExistence type="inferred from homology"/>
<organism evidence="6 7">
    <name type="scientific">Agaricicola taiwanensis</name>
    <dbReference type="NCBI Taxonomy" id="591372"/>
    <lineage>
        <taxon>Bacteria</taxon>
        <taxon>Pseudomonadati</taxon>
        <taxon>Pseudomonadota</taxon>
        <taxon>Alphaproteobacteria</taxon>
        <taxon>Rhodobacterales</taxon>
        <taxon>Paracoccaceae</taxon>
        <taxon>Agaricicola</taxon>
    </lineage>
</organism>
<evidence type="ECO:0000256" key="1">
    <source>
        <dbReference type="ARBA" id="ARBA00022475"/>
    </source>
</evidence>
<dbReference type="RefSeq" id="WP_188410587.1">
    <property type="nucleotide sequence ID" value="NZ_BMCP01000004.1"/>
</dbReference>
<keyword evidence="4 5" id="KW-0472">Membrane</keyword>
<dbReference type="EMBL" id="BMCP01000004">
    <property type="protein sequence ID" value="GGE50626.1"/>
    <property type="molecule type" value="Genomic_DNA"/>
</dbReference>
<dbReference type="InterPro" id="IPR009760">
    <property type="entry name" value="DUF1328"/>
</dbReference>
<evidence type="ECO:0000256" key="5">
    <source>
        <dbReference type="HAMAP-Rule" id="MF_01361"/>
    </source>
</evidence>
<dbReference type="NCBIfam" id="NF010229">
    <property type="entry name" value="PRK13682.1-4"/>
    <property type="match status" value="1"/>
</dbReference>
<evidence type="ECO:0000313" key="6">
    <source>
        <dbReference type="EMBL" id="GGE50626.1"/>
    </source>
</evidence>
<keyword evidence="1 5" id="KW-1003">Cell membrane</keyword>
<protein>
    <recommendedName>
        <fullName evidence="5">UPF0391 membrane protein GCM10007276_29640</fullName>
    </recommendedName>
</protein>
<keyword evidence="7" id="KW-1185">Reference proteome</keyword>
<sequence>MFGWALTFLVVALIAAALGFGGIAGTAVSIAKIIFVVAIILFVLSLVYGMVSGRRPPAV</sequence>
<accession>A0A8J2YLE1</accession>
<dbReference type="AlphaFoldDB" id="A0A8J2YLE1"/>
<comment type="similarity">
    <text evidence="5">Belongs to the UPF0391 family.</text>
</comment>
<dbReference type="Proteomes" id="UP000602745">
    <property type="component" value="Unassembled WGS sequence"/>
</dbReference>
<reference evidence="6" key="1">
    <citation type="journal article" date="2014" name="Int. J. Syst. Evol. Microbiol.">
        <title>Complete genome sequence of Corynebacterium casei LMG S-19264T (=DSM 44701T), isolated from a smear-ripened cheese.</title>
        <authorList>
            <consortium name="US DOE Joint Genome Institute (JGI-PGF)"/>
            <person name="Walter F."/>
            <person name="Albersmeier A."/>
            <person name="Kalinowski J."/>
            <person name="Ruckert C."/>
        </authorList>
    </citation>
    <scope>NUCLEOTIDE SEQUENCE</scope>
    <source>
        <strain evidence="6">CCM 7684</strain>
    </source>
</reference>
<evidence type="ECO:0000313" key="7">
    <source>
        <dbReference type="Proteomes" id="UP000602745"/>
    </source>
</evidence>